<dbReference type="InterPro" id="IPR014710">
    <property type="entry name" value="RmlC-like_jellyroll"/>
</dbReference>
<reference evidence="1 2" key="1">
    <citation type="submission" date="2021-03" db="EMBL/GenBank/DDBJ databases">
        <title>Caproiciproducens sp. nov. isolated from feces of cow.</title>
        <authorList>
            <person name="Choi J.-Y."/>
        </authorList>
    </citation>
    <scope>NUCLEOTIDE SEQUENCE [LARGE SCALE GENOMIC DNA]</scope>
    <source>
        <strain evidence="1 2">AGMB10547</strain>
    </source>
</reference>
<dbReference type="RefSeq" id="WP_219964745.1">
    <property type="nucleotide sequence ID" value="NZ_JAGFNZ010000002.1"/>
</dbReference>
<organism evidence="1 2">
    <name type="scientific">Caproiciproducens faecalis</name>
    <dbReference type="NCBI Taxonomy" id="2820301"/>
    <lineage>
        <taxon>Bacteria</taxon>
        <taxon>Bacillati</taxon>
        <taxon>Bacillota</taxon>
        <taxon>Clostridia</taxon>
        <taxon>Eubacteriales</taxon>
        <taxon>Acutalibacteraceae</taxon>
        <taxon>Caproiciproducens</taxon>
    </lineage>
</organism>
<dbReference type="InterPro" id="IPR011051">
    <property type="entry name" value="RmlC_Cupin_sf"/>
</dbReference>
<keyword evidence="2" id="KW-1185">Reference proteome</keyword>
<dbReference type="Proteomes" id="UP000719942">
    <property type="component" value="Unassembled WGS sequence"/>
</dbReference>
<evidence type="ECO:0000313" key="1">
    <source>
        <dbReference type="EMBL" id="MBW7572338.1"/>
    </source>
</evidence>
<evidence type="ECO:0000313" key="2">
    <source>
        <dbReference type="Proteomes" id="UP000719942"/>
    </source>
</evidence>
<sequence length="154" mass="17100">MKQYKIQDIAPGLIKGVDVQMPGAAEVYRENWFEWRATTLRAGMKQSTLAGGVLNIWKHTPVFAELEYHEDCEMFYFVQGTAIMPFADIQDGKIDMDSVQLVRVPAGTQIIIHPNKAHFVAVAQDDTPVTIIVTSPAMDAPRLSPAEALEGITR</sequence>
<name>A0ABS7DLZ9_9FIRM</name>
<dbReference type="Gene3D" id="2.60.120.10">
    <property type="entry name" value="Jelly Rolls"/>
    <property type="match status" value="1"/>
</dbReference>
<accession>A0ABS7DLZ9</accession>
<comment type="caution">
    <text evidence="1">The sequence shown here is derived from an EMBL/GenBank/DDBJ whole genome shotgun (WGS) entry which is preliminary data.</text>
</comment>
<protein>
    <recommendedName>
        <fullName evidence="3">Cupin</fullName>
    </recommendedName>
</protein>
<dbReference type="EMBL" id="JAGFNZ010000002">
    <property type="protein sequence ID" value="MBW7572338.1"/>
    <property type="molecule type" value="Genomic_DNA"/>
</dbReference>
<gene>
    <name evidence="1" type="ORF">J5W02_05880</name>
</gene>
<proteinExistence type="predicted"/>
<evidence type="ECO:0008006" key="3">
    <source>
        <dbReference type="Google" id="ProtNLM"/>
    </source>
</evidence>
<dbReference type="SUPFAM" id="SSF51182">
    <property type="entry name" value="RmlC-like cupins"/>
    <property type="match status" value="1"/>
</dbReference>